<accession>A0A370QF16</accession>
<protein>
    <submittedName>
        <fullName evidence="1">Uncharacterized protein</fullName>
    </submittedName>
</protein>
<dbReference type="Proteomes" id="UP000255317">
    <property type="component" value="Unassembled WGS sequence"/>
</dbReference>
<gene>
    <name evidence="1" type="ORF">C8D94_102142</name>
</gene>
<evidence type="ECO:0000313" key="1">
    <source>
        <dbReference type="EMBL" id="RDK86964.1"/>
    </source>
</evidence>
<keyword evidence="2" id="KW-1185">Reference proteome</keyword>
<sequence length="37" mass="3927">MGFPEIIGDPIGIQGTGIVVLTNRDAQNIRCDIANTI</sequence>
<dbReference type="AlphaFoldDB" id="A0A370QF16"/>
<name>A0A370QF16_9FLAO</name>
<proteinExistence type="predicted"/>
<organism evidence="1 2">
    <name type="scientific">Marinirhabdus gelatinilytica</name>
    <dbReference type="NCBI Taxonomy" id="1703343"/>
    <lineage>
        <taxon>Bacteria</taxon>
        <taxon>Pseudomonadati</taxon>
        <taxon>Bacteroidota</taxon>
        <taxon>Flavobacteriia</taxon>
        <taxon>Flavobacteriales</taxon>
        <taxon>Flavobacteriaceae</taxon>
    </lineage>
</organism>
<comment type="caution">
    <text evidence="1">The sequence shown here is derived from an EMBL/GenBank/DDBJ whole genome shotgun (WGS) entry which is preliminary data.</text>
</comment>
<evidence type="ECO:0000313" key="2">
    <source>
        <dbReference type="Proteomes" id="UP000255317"/>
    </source>
</evidence>
<reference evidence="1 2" key="1">
    <citation type="submission" date="2018-07" db="EMBL/GenBank/DDBJ databases">
        <title>Genomic Encyclopedia of Type Strains, Phase IV (KMG-IV): sequencing the most valuable type-strain genomes for metagenomic binning, comparative biology and taxonomic classification.</title>
        <authorList>
            <person name="Goeker M."/>
        </authorList>
    </citation>
    <scope>NUCLEOTIDE SEQUENCE [LARGE SCALE GENOMIC DNA]</scope>
    <source>
        <strain evidence="1 2">DSM 101478</strain>
    </source>
</reference>
<dbReference type="EMBL" id="QRAO01000002">
    <property type="protein sequence ID" value="RDK86964.1"/>
    <property type="molecule type" value="Genomic_DNA"/>
</dbReference>